<dbReference type="PROSITE" id="PS50968">
    <property type="entry name" value="BIOTINYL_LIPOYL"/>
    <property type="match status" value="1"/>
</dbReference>
<proteinExistence type="inferred from homology"/>
<dbReference type="InterPro" id="IPR036625">
    <property type="entry name" value="E3-bd_dom_sf"/>
</dbReference>
<dbReference type="Proteomes" id="UP000215224">
    <property type="component" value="Chromosome"/>
</dbReference>
<evidence type="ECO:0000256" key="9">
    <source>
        <dbReference type="SAM" id="MobiDB-lite"/>
    </source>
</evidence>
<dbReference type="InterPro" id="IPR001078">
    <property type="entry name" value="2-oxoacid_DH_actylTfrase"/>
</dbReference>
<dbReference type="GO" id="GO:0004742">
    <property type="term" value="F:dihydrolipoyllysine-residue acetyltransferase activity"/>
    <property type="evidence" value="ECO:0007669"/>
    <property type="project" value="UniProtKB-EC"/>
</dbReference>
<dbReference type="InterPro" id="IPR004167">
    <property type="entry name" value="PSBD"/>
</dbReference>
<dbReference type="InterPro" id="IPR023213">
    <property type="entry name" value="CAT-like_dom_sf"/>
</dbReference>
<dbReference type="PANTHER" id="PTHR43178">
    <property type="entry name" value="DIHYDROLIPOAMIDE ACETYLTRANSFERASE COMPONENT OF PYRUVATE DEHYDROGENASE COMPLEX"/>
    <property type="match status" value="1"/>
</dbReference>
<sequence>MAIEKITMPQLGESVTEGTISRWLVKVGDTVNKYDPLAEVMTDKVNAEIPSSFSGKITELVAEDGDTLAVGEIICYIETEGGAAGGGGTSKQEAPANAASTNEEATAPTTNDEDQPNKRRYSPAVLRLAQENNIDLEQVSGTGAGGRITRKDILKVIESGNIPTADSKPATSVTEEKPAAVSSQPAASVSAPATAQAPKAAAPVNVPVEAGDIEIPVTGVRKAIAANMLRSKHEAPHAWTMIEVDATNLVDYRNSVKNEFKQIEGFNLTFFAFFVKAVAQALKEYPQINSMWAGDKIVQKKDINISIAVATDDALYVPVIRNADEKTIKGIAREITELAAKVRSGKLTSAEMQGGTFTVNNTGSFGSVQSMGIINYPQAAILQVESIVKRPVVMDNGMIAVRDMVNLCMSLDHRVLDGLVCGRFLARVKEIIEKMSRENTSIY</sequence>
<gene>
    <name evidence="12" type="ORF">BC6307_14555</name>
</gene>
<dbReference type="Pfam" id="PF00198">
    <property type="entry name" value="2-oxoacid_dh"/>
    <property type="match status" value="1"/>
</dbReference>
<dbReference type="GO" id="GO:0031405">
    <property type="term" value="F:lipoic acid binding"/>
    <property type="evidence" value="ECO:0007669"/>
    <property type="project" value="TreeGrafter"/>
</dbReference>
<reference evidence="12 13" key="1">
    <citation type="submission" date="2016-12" db="EMBL/GenBank/DDBJ databases">
        <title>The whole genome sequencing and assembly of Bacillus cohnii DSM 6307T strain.</title>
        <authorList>
            <person name="Lee Y.-J."/>
            <person name="Yi H."/>
            <person name="Bahn Y.-S."/>
            <person name="Kim J.F."/>
            <person name="Lee D.-W."/>
        </authorList>
    </citation>
    <scope>NUCLEOTIDE SEQUENCE [LARGE SCALE GENOMIC DNA]</scope>
    <source>
        <strain evidence="12 13">DSM 6307</strain>
    </source>
</reference>
<dbReference type="CDD" id="cd06849">
    <property type="entry name" value="lipoyl_domain"/>
    <property type="match status" value="1"/>
</dbReference>
<dbReference type="InterPro" id="IPR003016">
    <property type="entry name" value="2-oxoA_DH_lipoyl-BS"/>
</dbReference>
<dbReference type="SUPFAM" id="SSF51230">
    <property type="entry name" value="Single hybrid motif"/>
    <property type="match status" value="1"/>
</dbReference>
<dbReference type="Pfam" id="PF02817">
    <property type="entry name" value="E3_binding"/>
    <property type="match status" value="1"/>
</dbReference>
<feature type="region of interest" description="Disordered" evidence="9">
    <location>
        <begin position="162"/>
        <end position="187"/>
    </location>
</feature>
<dbReference type="PROSITE" id="PS51826">
    <property type="entry name" value="PSBD"/>
    <property type="match status" value="1"/>
</dbReference>
<feature type="domain" description="Peripheral subunit-binding (PSBD)" evidence="11">
    <location>
        <begin position="120"/>
        <end position="157"/>
    </location>
</feature>
<feature type="domain" description="Lipoyl-binding" evidence="10">
    <location>
        <begin position="3"/>
        <end position="78"/>
    </location>
</feature>
<comment type="catalytic activity">
    <reaction evidence="7">
        <text>N(6)-[(R)-dihydrolipoyl]-L-lysyl-[protein] + acetyl-CoA = N(6)-[(R)-S(8)-acetyldihydrolipoyl]-L-lysyl-[protein] + CoA</text>
        <dbReference type="Rhea" id="RHEA:17017"/>
        <dbReference type="Rhea" id="RHEA-COMP:10475"/>
        <dbReference type="Rhea" id="RHEA-COMP:10478"/>
        <dbReference type="ChEBI" id="CHEBI:57287"/>
        <dbReference type="ChEBI" id="CHEBI:57288"/>
        <dbReference type="ChEBI" id="CHEBI:83100"/>
        <dbReference type="ChEBI" id="CHEBI:83111"/>
        <dbReference type="EC" id="2.3.1.12"/>
    </reaction>
</comment>
<dbReference type="PROSITE" id="PS00189">
    <property type="entry name" value="LIPOYL"/>
    <property type="match status" value="1"/>
</dbReference>
<dbReference type="FunFam" id="4.10.320.10:FF:000008">
    <property type="entry name" value="Dihydrolipoamide acetyltransferase component of pyruvate dehydrogenase complex"/>
    <property type="match status" value="1"/>
</dbReference>
<name>A0A223KST0_9BACI</name>
<dbReference type="InterPro" id="IPR011053">
    <property type="entry name" value="Single_hybrid_motif"/>
</dbReference>
<dbReference type="STRING" id="1314751.GCA_001591425_01028"/>
<evidence type="ECO:0000256" key="5">
    <source>
        <dbReference type="ARBA" id="ARBA00022823"/>
    </source>
</evidence>
<evidence type="ECO:0000259" key="11">
    <source>
        <dbReference type="PROSITE" id="PS51826"/>
    </source>
</evidence>
<evidence type="ECO:0000313" key="13">
    <source>
        <dbReference type="Proteomes" id="UP000215224"/>
    </source>
</evidence>
<dbReference type="SUPFAM" id="SSF47005">
    <property type="entry name" value="Peripheral subunit-binding domain of 2-oxo acid dehydrogenase complex"/>
    <property type="match status" value="1"/>
</dbReference>
<feature type="region of interest" description="Disordered" evidence="9">
    <location>
        <begin position="82"/>
        <end position="118"/>
    </location>
</feature>
<dbReference type="Gene3D" id="4.10.320.10">
    <property type="entry name" value="E3-binding domain"/>
    <property type="match status" value="1"/>
</dbReference>
<keyword evidence="13" id="KW-1185">Reference proteome</keyword>
<dbReference type="RefSeq" id="WP_066412994.1">
    <property type="nucleotide sequence ID" value="NZ_CP018866.1"/>
</dbReference>
<feature type="compositionally biased region" description="Low complexity" evidence="9">
    <location>
        <begin position="93"/>
        <end position="110"/>
    </location>
</feature>
<organism evidence="12 13">
    <name type="scientific">Sutcliffiella cohnii</name>
    <dbReference type="NCBI Taxonomy" id="33932"/>
    <lineage>
        <taxon>Bacteria</taxon>
        <taxon>Bacillati</taxon>
        <taxon>Bacillota</taxon>
        <taxon>Bacilli</taxon>
        <taxon>Bacillales</taxon>
        <taxon>Bacillaceae</taxon>
        <taxon>Sutcliffiella</taxon>
    </lineage>
</organism>
<dbReference type="Gene3D" id="3.30.559.10">
    <property type="entry name" value="Chloramphenicol acetyltransferase-like domain"/>
    <property type="match status" value="1"/>
</dbReference>
<accession>A0A223KST0</accession>
<keyword evidence="6 8" id="KW-0012">Acyltransferase</keyword>
<evidence type="ECO:0000256" key="3">
    <source>
        <dbReference type="ARBA" id="ARBA00022679"/>
    </source>
</evidence>
<evidence type="ECO:0000256" key="4">
    <source>
        <dbReference type="ARBA" id="ARBA00022737"/>
    </source>
</evidence>
<dbReference type="Gene3D" id="2.40.50.100">
    <property type="match status" value="1"/>
</dbReference>
<evidence type="ECO:0000256" key="2">
    <source>
        <dbReference type="ARBA" id="ARBA00007317"/>
    </source>
</evidence>
<keyword evidence="4" id="KW-0677">Repeat</keyword>
<dbReference type="FunFam" id="3.30.559.10:FF:000007">
    <property type="entry name" value="Dihydrolipoamide acetyltransferase component of pyruvate dehydrogenase complex"/>
    <property type="match status" value="1"/>
</dbReference>
<dbReference type="InterPro" id="IPR050743">
    <property type="entry name" value="2-oxoacid_DH_E2_comp"/>
</dbReference>
<keyword evidence="3 8" id="KW-0808">Transferase</keyword>
<evidence type="ECO:0000313" key="12">
    <source>
        <dbReference type="EMBL" id="AST92427.1"/>
    </source>
</evidence>
<dbReference type="FunFam" id="2.40.50.100:FF:000023">
    <property type="entry name" value="Dihydrolipoamide acetyltransferase component of pyruvate dehydrogenase complex"/>
    <property type="match status" value="1"/>
</dbReference>
<dbReference type="EMBL" id="CP018866">
    <property type="protein sequence ID" value="AST92427.1"/>
    <property type="molecule type" value="Genomic_DNA"/>
</dbReference>
<dbReference type="InterPro" id="IPR000089">
    <property type="entry name" value="Biotin_lipoyl"/>
</dbReference>
<keyword evidence="5 8" id="KW-0450">Lipoyl</keyword>
<dbReference type="Pfam" id="PF00364">
    <property type="entry name" value="Biotin_lipoyl"/>
    <property type="match status" value="1"/>
</dbReference>
<evidence type="ECO:0000256" key="1">
    <source>
        <dbReference type="ARBA" id="ARBA00001938"/>
    </source>
</evidence>
<evidence type="ECO:0000256" key="6">
    <source>
        <dbReference type="ARBA" id="ARBA00023315"/>
    </source>
</evidence>
<dbReference type="EC" id="2.3.1.-" evidence="8"/>
<dbReference type="SUPFAM" id="SSF52777">
    <property type="entry name" value="CoA-dependent acyltransferases"/>
    <property type="match status" value="1"/>
</dbReference>
<dbReference type="KEGG" id="bcoh:BC6307_14555"/>
<evidence type="ECO:0000259" key="10">
    <source>
        <dbReference type="PROSITE" id="PS50968"/>
    </source>
</evidence>
<evidence type="ECO:0000256" key="8">
    <source>
        <dbReference type="RuleBase" id="RU003423"/>
    </source>
</evidence>
<dbReference type="AlphaFoldDB" id="A0A223KST0"/>
<protein>
    <recommendedName>
        <fullName evidence="8">Dihydrolipoamide acetyltransferase component of pyruvate dehydrogenase complex</fullName>
        <ecNumber evidence="8">2.3.1.-</ecNumber>
    </recommendedName>
</protein>
<dbReference type="PANTHER" id="PTHR43178:SF5">
    <property type="entry name" value="LIPOAMIDE ACYLTRANSFERASE COMPONENT OF BRANCHED-CHAIN ALPHA-KETO ACID DEHYDROGENASE COMPLEX, MITOCHONDRIAL"/>
    <property type="match status" value="1"/>
</dbReference>
<feature type="compositionally biased region" description="Polar residues" evidence="9">
    <location>
        <begin position="162"/>
        <end position="173"/>
    </location>
</feature>
<dbReference type="GO" id="GO:0005737">
    <property type="term" value="C:cytoplasm"/>
    <property type="evidence" value="ECO:0007669"/>
    <property type="project" value="TreeGrafter"/>
</dbReference>
<comment type="cofactor">
    <cofactor evidence="1 8">
        <name>(R)-lipoate</name>
        <dbReference type="ChEBI" id="CHEBI:83088"/>
    </cofactor>
</comment>
<evidence type="ECO:0000256" key="7">
    <source>
        <dbReference type="ARBA" id="ARBA00048370"/>
    </source>
</evidence>
<comment type="similarity">
    <text evidence="2 8">Belongs to the 2-oxoacid dehydrogenase family.</text>
</comment>